<organism evidence="1 2">
    <name type="scientific">candidate division TA06 bacterium</name>
    <dbReference type="NCBI Taxonomy" id="2250710"/>
    <lineage>
        <taxon>Bacteria</taxon>
        <taxon>Bacteria division TA06</taxon>
    </lineage>
</organism>
<reference evidence="1 2" key="1">
    <citation type="submission" date="2018-06" db="EMBL/GenBank/DDBJ databases">
        <title>Extensive metabolic versatility and redundancy in microbially diverse, dynamic hydrothermal sediments.</title>
        <authorList>
            <person name="Dombrowski N."/>
            <person name="Teske A."/>
            <person name="Baker B.J."/>
        </authorList>
    </citation>
    <scope>NUCLEOTIDE SEQUENCE [LARGE SCALE GENOMIC DNA]</scope>
    <source>
        <strain evidence="1">B10_G13</strain>
    </source>
</reference>
<gene>
    <name evidence="1" type="ORF">DRP43_02180</name>
</gene>
<name>A0A660SM05_UNCT6</name>
<dbReference type="Proteomes" id="UP000271125">
    <property type="component" value="Unassembled WGS sequence"/>
</dbReference>
<comment type="caution">
    <text evidence="1">The sequence shown here is derived from an EMBL/GenBank/DDBJ whole genome shotgun (WGS) entry which is preliminary data.</text>
</comment>
<dbReference type="EMBL" id="QNBD01000076">
    <property type="protein sequence ID" value="RKX71799.1"/>
    <property type="molecule type" value="Genomic_DNA"/>
</dbReference>
<protein>
    <submittedName>
        <fullName evidence="1">Uncharacterized protein</fullName>
    </submittedName>
</protein>
<dbReference type="AlphaFoldDB" id="A0A660SM05"/>
<proteinExistence type="predicted"/>
<evidence type="ECO:0000313" key="2">
    <source>
        <dbReference type="Proteomes" id="UP000271125"/>
    </source>
</evidence>
<sequence length="177" mass="20843">MGEISSDYRNELAENLIYFSNELRDALISSGYRVYEKPIIYRNRIIGIISNLSKNRFISFPPPLIAFYGIYIEPEFLIEHSEKSIEIIKEITNTQKNRYIYTLLSLPPEITDVRAFLINGWRADIKYTYRIRKGNEILKKSVIRKIKKIDKENLIISKDDNINNIYNLMNESNKNKG</sequence>
<accession>A0A660SM05</accession>
<feature type="non-terminal residue" evidence="1">
    <location>
        <position position="177"/>
    </location>
</feature>
<evidence type="ECO:0000313" key="1">
    <source>
        <dbReference type="EMBL" id="RKX71799.1"/>
    </source>
</evidence>